<reference evidence="10 11" key="1">
    <citation type="submission" date="2016-10" db="EMBL/GenBank/DDBJ databases">
        <authorList>
            <person name="de Groot N.N."/>
        </authorList>
    </citation>
    <scope>NUCLEOTIDE SEQUENCE [LARGE SCALE GENOMIC DNA]</scope>
    <source>
        <strain evidence="10 11">KHGC13</strain>
    </source>
</reference>
<comment type="subcellular location">
    <subcellularLocation>
        <location evidence="1">Cell membrane</location>
        <topology evidence="1">Multi-pass membrane protein</topology>
    </subcellularLocation>
</comment>
<evidence type="ECO:0000256" key="2">
    <source>
        <dbReference type="ARBA" id="ARBA00008017"/>
    </source>
</evidence>
<evidence type="ECO:0000259" key="9">
    <source>
        <dbReference type="Pfam" id="PF21088"/>
    </source>
</evidence>
<dbReference type="OrthoDB" id="9809206at2"/>
<organism evidence="10 11">
    <name type="scientific">Eubacterium pyruvativorans</name>
    <dbReference type="NCBI Taxonomy" id="155865"/>
    <lineage>
        <taxon>Bacteria</taxon>
        <taxon>Bacillati</taxon>
        <taxon>Bacillota</taxon>
        <taxon>Clostridia</taxon>
        <taxon>Eubacteriales</taxon>
        <taxon>Eubacteriaceae</taxon>
        <taxon>Eubacterium</taxon>
    </lineage>
</organism>
<gene>
    <name evidence="10" type="ORF">SAMN05216508_1463</name>
</gene>
<protein>
    <submittedName>
        <fullName evidence="10">Small conductance mechanosensitive channel</fullName>
    </submittedName>
</protein>
<dbReference type="GO" id="GO:0008381">
    <property type="term" value="F:mechanosensitive monoatomic ion channel activity"/>
    <property type="evidence" value="ECO:0007669"/>
    <property type="project" value="InterPro"/>
</dbReference>
<dbReference type="EMBL" id="FPBT01000046">
    <property type="protein sequence ID" value="SFU72152.1"/>
    <property type="molecule type" value="Genomic_DNA"/>
</dbReference>
<sequence length="269" mass="29912">MKFLNAFKNVDLGSEALLKVAEIILVLVIGYFVIRTVIHFERKALRKTDRIDNSAVVMILRITRGLLWLMLILTIMSRLNVNMAPFVAVLGTAGAAIALALKDSLANVAGGIILLLTKPFVSGDEIQVAGYSGVVDYIDLMDTKLHTYAYEDVIIPNGTITNSVIVNCSRRDIRRVDGNFWIGLQSDITEAEKILKTIPDRVDILLRDPAPYISIIGSSPDGIAFKACYWCRTEQRSEAKTMVEKEVRKAFEEAGIQPPVRRSDVRIMS</sequence>
<dbReference type="GO" id="GO:0005886">
    <property type="term" value="C:plasma membrane"/>
    <property type="evidence" value="ECO:0007669"/>
    <property type="project" value="UniProtKB-SubCell"/>
</dbReference>
<dbReference type="PANTHER" id="PTHR30221:SF1">
    <property type="entry name" value="SMALL-CONDUCTANCE MECHANOSENSITIVE CHANNEL"/>
    <property type="match status" value="1"/>
</dbReference>
<evidence type="ECO:0000313" key="10">
    <source>
        <dbReference type="EMBL" id="SFU72152.1"/>
    </source>
</evidence>
<dbReference type="InterPro" id="IPR011014">
    <property type="entry name" value="MscS_channel_TM-2"/>
</dbReference>
<dbReference type="Pfam" id="PF21088">
    <property type="entry name" value="MS_channel_1st"/>
    <property type="match status" value="1"/>
</dbReference>
<dbReference type="SUPFAM" id="SSF82861">
    <property type="entry name" value="Mechanosensitive channel protein MscS (YggB), transmembrane region"/>
    <property type="match status" value="1"/>
</dbReference>
<dbReference type="SUPFAM" id="SSF82689">
    <property type="entry name" value="Mechanosensitive channel protein MscS (YggB), C-terminal domain"/>
    <property type="match status" value="1"/>
</dbReference>
<evidence type="ECO:0000313" key="11">
    <source>
        <dbReference type="Proteomes" id="UP000198817"/>
    </source>
</evidence>
<dbReference type="RefSeq" id="WP_090472251.1">
    <property type="nucleotide sequence ID" value="NZ_FOWF01000046.1"/>
</dbReference>
<name>A0A1I7IGY7_9FIRM</name>
<feature type="domain" description="Mechanosensitive ion channel MscS" evidence="8">
    <location>
        <begin position="103"/>
        <end position="170"/>
    </location>
</feature>
<keyword evidence="5 7" id="KW-1133">Transmembrane helix</keyword>
<dbReference type="Pfam" id="PF00924">
    <property type="entry name" value="MS_channel_2nd"/>
    <property type="match status" value="1"/>
</dbReference>
<dbReference type="InterPro" id="IPR049142">
    <property type="entry name" value="MS_channel_1st"/>
</dbReference>
<keyword evidence="4 7" id="KW-0812">Transmembrane</keyword>
<evidence type="ECO:0000256" key="3">
    <source>
        <dbReference type="ARBA" id="ARBA00022475"/>
    </source>
</evidence>
<dbReference type="STRING" id="155865.SAMN05216515_1463"/>
<dbReference type="InterPro" id="IPR006685">
    <property type="entry name" value="MscS_channel_2nd"/>
</dbReference>
<dbReference type="PANTHER" id="PTHR30221">
    <property type="entry name" value="SMALL-CONDUCTANCE MECHANOSENSITIVE CHANNEL"/>
    <property type="match status" value="1"/>
</dbReference>
<evidence type="ECO:0000256" key="1">
    <source>
        <dbReference type="ARBA" id="ARBA00004651"/>
    </source>
</evidence>
<accession>A0A1I7IGY7</accession>
<evidence type="ECO:0000256" key="6">
    <source>
        <dbReference type="ARBA" id="ARBA00023136"/>
    </source>
</evidence>
<evidence type="ECO:0000256" key="4">
    <source>
        <dbReference type="ARBA" id="ARBA00022692"/>
    </source>
</evidence>
<dbReference type="InterPro" id="IPR023408">
    <property type="entry name" value="MscS_beta-dom_sf"/>
</dbReference>
<dbReference type="InterPro" id="IPR045275">
    <property type="entry name" value="MscS_archaea/bacteria_type"/>
</dbReference>
<dbReference type="Gene3D" id="1.10.287.1260">
    <property type="match status" value="1"/>
</dbReference>
<keyword evidence="3" id="KW-1003">Cell membrane</keyword>
<evidence type="ECO:0000256" key="7">
    <source>
        <dbReference type="SAM" id="Phobius"/>
    </source>
</evidence>
<dbReference type="InterPro" id="IPR011066">
    <property type="entry name" value="MscS_channel_C_sf"/>
</dbReference>
<dbReference type="SUPFAM" id="SSF50182">
    <property type="entry name" value="Sm-like ribonucleoproteins"/>
    <property type="match status" value="1"/>
</dbReference>
<feature type="transmembrane region" description="Helical" evidence="7">
    <location>
        <begin position="83"/>
        <end position="101"/>
    </location>
</feature>
<keyword evidence="6 7" id="KW-0472">Membrane</keyword>
<dbReference type="Proteomes" id="UP000198817">
    <property type="component" value="Unassembled WGS sequence"/>
</dbReference>
<keyword evidence="11" id="KW-1185">Reference proteome</keyword>
<dbReference type="Gene3D" id="3.30.70.100">
    <property type="match status" value="1"/>
</dbReference>
<proteinExistence type="inferred from homology"/>
<dbReference type="Gene3D" id="2.30.30.60">
    <property type="match status" value="1"/>
</dbReference>
<evidence type="ECO:0000259" key="8">
    <source>
        <dbReference type="Pfam" id="PF00924"/>
    </source>
</evidence>
<dbReference type="InterPro" id="IPR010920">
    <property type="entry name" value="LSM_dom_sf"/>
</dbReference>
<feature type="transmembrane region" description="Helical" evidence="7">
    <location>
        <begin position="16"/>
        <end position="34"/>
    </location>
</feature>
<dbReference type="AlphaFoldDB" id="A0A1I7IGY7"/>
<comment type="similarity">
    <text evidence="2">Belongs to the MscS (TC 1.A.23) family.</text>
</comment>
<feature type="domain" description="Mechanosensitive ion channel transmembrane helices 2/3" evidence="9">
    <location>
        <begin position="62"/>
        <end position="102"/>
    </location>
</feature>
<evidence type="ECO:0000256" key="5">
    <source>
        <dbReference type="ARBA" id="ARBA00022989"/>
    </source>
</evidence>